<reference evidence="2" key="1">
    <citation type="submission" date="2023-07" db="EMBL/GenBank/DDBJ databases">
        <title>30 novel species of actinomycetes from the DSMZ collection.</title>
        <authorList>
            <person name="Nouioui I."/>
        </authorList>
    </citation>
    <scope>NUCLEOTIDE SEQUENCE [LARGE SCALE GENOMIC DNA]</scope>
    <source>
        <strain evidence="2">DSM 41636</strain>
    </source>
</reference>
<organism evidence="1 2">
    <name type="scientific">Streptomyces edwardsiae</name>
    <dbReference type="NCBI Taxonomy" id="3075527"/>
    <lineage>
        <taxon>Bacteria</taxon>
        <taxon>Bacillati</taxon>
        <taxon>Actinomycetota</taxon>
        <taxon>Actinomycetes</taxon>
        <taxon>Kitasatosporales</taxon>
        <taxon>Streptomycetaceae</taxon>
        <taxon>Streptomyces</taxon>
    </lineage>
</organism>
<dbReference type="Proteomes" id="UP001183881">
    <property type="component" value="Unassembled WGS sequence"/>
</dbReference>
<evidence type="ECO:0000313" key="2">
    <source>
        <dbReference type="Proteomes" id="UP001183881"/>
    </source>
</evidence>
<protein>
    <submittedName>
        <fullName evidence="1">Uncharacterized protein</fullName>
    </submittedName>
</protein>
<accession>A0ABU2PSF2</accession>
<name>A0ABU2PSF2_9ACTN</name>
<sequence length="76" mass="8266">MATRVLEAALHTSDDSPAVRAAYCRAVETGICMEPELPRLVDELSELRLVDLVSTTARWRGRFTKYAGGTGAGQVE</sequence>
<comment type="caution">
    <text evidence="1">The sequence shown here is derived from an EMBL/GenBank/DDBJ whole genome shotgun (WGS) entry which is preliminary data.</text>
</comment>
<gene>
    <name evidence="1" type="ORF">RM705_10350</name>
</gene>
<evidence type="ECO:0000313" key="1">
    <source>
        <dbReference type="EMBL" id="MDT0395097.1"/>
    </source>
</evidence>
<proteinExistence type="predicted"/>
<dbReference type="RefSeq" id="WP_311643133.1">
    <property type="nucleotide sequence ID" value="NZ_JAVRFA010000008.1"/>
</dbReference>
<keyword evidence="2" id="KW-1185">Reference proteome</keyword>
<dbReference type="EMBL" id="JAVRFA010000008">
    <property type="protein sequence ID" value="MDT0395097.1"/>
    <property type="molecule type" value="Genomic_DNA"/>
</dbReference>